<reference evidence="1" key="2">
    <citation type="journal article" date="2015" name="Fish Shellfish Immunol.">
        <title>Early steps in the European eel (Anguilla anguilla)-Vibrio vulnificus interaction in the gills: Role of the RtxA13 toxin.</title>
        <authorList>
            <person name="Callol A."/>
            <person name="Pajuelo D."/>
            <person name="Ebbesson L."/>
            <person name="Teles M."/>
            <person name="MacKenzie S."/>
            <person name="Amaro C."/>
        </authorList>
    </citation>
    <scope>NUCLEOTIDE SEQUENCE</scope>
</reference>
<accession>A0A0E9Q0R3</accession>
<dbReference type="EMBL" id="GBXM01098465">
    <property type="protein sequence ID" value="JAH10112.1"/>
    <property type="molecule type" value="Transcribed_RNA"/>
</dbReference>
<protein>
    <submittedName>
        <fullName evidence="1">Uncharacterized protein</fullName>
    </submittedName>
</protein>
<name>A0A0E9Q0R3_ANGAN</name>
<dbReference type="AlphaFoldDB" id="A0A0E9Q0R3"/>
<organism evidence="1">
    <name type="scientific">Anguilla anguilla</name>
    <name type="common">European freshwater eel</name>
    <name type="synonym">Muraena anguilla</name>
    <dbReference type="NCBI Taxonomy" id="7936"/>
    <lineage>
        <taxon>Eukaryota</taxon>
        <taxon>Metazoa</taxon>
        <taxon>Chordata</taxon>
        <taxon>Craniata</taxon>
        <taxon>Vertebrata</taxon>
        <taxon>Euteleostomi</taxon>
        <taxon>Actinopterygii</taxon>
        <taxon>Neopterygii</taxon>
        <taxon>Teleostei</taxon>
        <taxon>Anguilliformes</taxon>
        <taxon>Anguillidae</taxon>
        <taxon>Anguilla</taxon>
    </lineage>
</organism>
<reference evidence="1" key="1">
    <citation type="submission" date="2014-11" db="EMBL/GenBank/DDBJ databases">
        <authorList>
            <person name="Amaro Gonzalez C."/>
        </authorList>
    </citation>
    <scope>NUCLEOTIDE SEQUENCE</scope>
</reference>
<proteinExistence type="predicted"/>
<sequence>MSLAFDTLENAHGKGECFGIQAKAVVSTQ</sequence>
<evidence type="ECO:0000313" key="1">
    <source>
        <dbReference type="EMBL" id="JAH10112.1"/>
    </source>
</evidence>